<organism evidence="2 3">
    <name type="scientific">Elysia marginata</name>
    <dbReference type="NCBI Taxonomy" id="1093978"/>
    <lineage>
        <taxon>Eukaryota</taxon>
        <taxon>Metazoa</taxon>
        <taxon>Spiralia</taxon>
        <taxon>Lophotrochozoa</taxon>
        <taxon>Mollusca</taxon>
        <taxon>Gastropoda</taxon>
        <taxon>Heterobranchia</taxon>
        <taxon>Euthyneura</taxon>
        <taxon>Panpulmonata</taxon>
        <taxon>Sacoglossa</taxon>
        <taxon>Placobranchoidea</taxon>
        <taxon>Plakobranchidae</taxon>
        <taxon>Elysia</taxon>
    </lineage>
</organism>
<dbReference type="EMBL" id="BMAT01001900">
    <property type="protein sequence ID" value="GFR95070.1"/>
    <property type="molecule type" value="Genomic_DNA"/>
</dbReference>
<name>A0AAV4HE16_9GAST</name>
<evidence type="ECO:0000313" key="2">
    <source>
        <dbReference type="EMBL" id="GFR95070.1"/>
    </source>
</evidence>
<comment type="caution">
    <text evidence="2">The sequence shown here is derived from an EMBL/GenBank/DDBJ whole genome shotgun (WGS) entry which is preliminary data.</text>
</comment>
<protein>
    <submittedName>
        <fullName evidence="2">Uncharacterized protein</fullName>
    </submittedName>
</protein>
<gene>
    <name evidence="2" type="ORF">ElyMa_000934800</name>
</gene>
<keyword evidence="1" id="KW-0472">Membrane</keyword>
<keyword evidence="1" id="KW-1133">Transmembrane helix</keyword>
<reference evidence="2 3" key="1">
    <citation type="journal article" date="2021" name="Elife">
        <title>Chloroplast acquisition without the gene transfer in kleptoplastic sea slugs, Plakobranchus ocellatus.</title>
        <authorList>
            <person name="Maeda T."/>
            <person name="Takahashi S."/>
            <person name="Yoshida T."/>
            <person name="Shimamura S."/>
            <person name="Takaki Y."/>
            <person name="Nagai Y."/>
            <person name="Toyoda A."/>
            <person name="Suzuki Y."/>
            <person name="Arimoto A."/>
            <person name="Ishii H."/>
            <person name="Satoh N."/>
            <person name="Nishiyama T."/>
            <person name="Hasebe M."/>
            <person name="Maruyama T."/>
            <person name="Minagawa J."/>
            <person name="Obokata J."/>
            <person name="Shigenobu S."/>
        </authorList>
    </citation>
    <scope>NUCLEOTIDE SEQUENCE [LARGE SCALE GENOMIC DNA]</scope>
</reference>
<dbReference type="AlphaFoldDB" id="A0AAV4HE16"/>
<proteinExistence type="predicted"/>
<sequence>MLNIRQHGLRRDATEFFQNVAANLNVHLANMPNKFCLTQLLHSWLWRAVVVVVAAVAVVEDVAATATAAGGAAATTEIVVVVGGAAVVCKKMRYK</sequence>
<keyword evidence="3" id="KW-1185">Reference proteome</keyword>
<evidence type="ECO:0000256" key="1">
    <source>
        <dbReference type="SAM" id="Phobius"/>
    </source>
</evidence>
<evidence type="ECO:0000313" key="3">
    <source>
        <dbReference type="Proteomes" id="UP000762676"/>
    </source>
</evidence>
<dbReference type="Proteomes" id="UP000762676">
    <property type="component" value="Unassembled WGS sequence"/>
</dbReference>
<feature type="transmembrane region" description="Helical" evidence="1">
    <location>
        <begin position="69"/>
        <end position="89"/>
    </location>
</feature>
<feature type="transmembrane region" description="Helical" evidence="1">
    <location>
        <begin position="44"/>
        <end position="63"/>
    </location>
</feature>
<keyword evidence="1" id="KW-0812">Transmembrane</keyword>
<accession>A0AAV4HE16</accession>